<evidence type="ECO:0000256" key="2">
    <source>
        <dbReference type="ARBA" id="ARBA00005695"/>
    </source>
</evidence>
<dbReference type="GO" id="GO:0042597">
    <property type="term" value="C:periplasmic space"/>
    <property type="evidence" value="ECO:0007669"/>
    <property type="project" value="UniProtKB-ARBA"/>
</dbReference>
<dbReference type="EMBL" id="FQZS01000003">
    <property type="protein sequence ID" value="SHI43940.1"/>
    <property type="molecule type" value="Genomic_DNA"/>
</dbReference>
<dbReference type="Gene3D" id="3.90.76.10">
    <property type="entry name" value="Dipeptide-binding Protein, Domain 1"/>
    <property type="match status" value="1"/>
</dbReference>
<evidence type="ECO:0000256" key="4">
    <source>
        <dbReference type="ARBA" id="ARBA00022729"/>
    </source>
</evidence>
<dbReference type="SUPFAM" id="SSF53850">
    <property type="entry name" value="Periplasmic binding protein-like II"/>
    <property type="match status" value="1"/>
</dbReference>
<evidence type="ECO:0000256" key="5">
    <source>
        <dbReference type="SAM" id="SignalP"/>
    </source>
</evidence>
<dbReference type="RefSeq" id="WP_073023710.1">
    <property type="nucleotide sequence ID" value="NZ_FQZS01000003.1"/>
</dbReference>
<dbReference type="PROSITE" id="PS51257">
    <property type="entry name" value="PROKAR_LIPOPROTEIN"/>
    <property type="match status" value="1"/>
</dbReference>
<evidence type="ECO:0000256" key="1">
    <source>
        <dbReference type="ARBA" id="ARBA00004196"/>
    </source>
</evidence>
<feature type="chain" id="PRO_5038879469" evidence="5">
    <location>
        <begin position="22"/>
        <end position="564"/>
    </location>
</feature>
<evidence type="ECO:0000313" key="7">
    <source>
        <dbReference type="EMBL" id="SHI43940.1"/>
    </source>
</evidence>
<proteinExistence type="inferred from homology"/>
<dbReference type="AlphaFoldDB" id="A0A1M6B5I7"/>
<keyword evidence="4 5" id="KW-0732">Signal</keyword>
<keyword evidence="8" id="KW-1185">Reference proteome</keyword>
<dbReference type="Pfam" id="PF00496">
    <property type="entry name" value="SBP_bac_5"/>
    <property type="match status" value="1"/>
</dbReference>
<dbReference type="InterPro" id="IPR039424">
    <property type="entry name" value="SBP_5"/>
</dbReference>
<dbReference type="PANTHER" id="PTHR30290">
    <property type="entry name" value="PERIPLASMIC BINDING COMPONENT OF ABC TRANSPORTER"/>
    <property type="match status" value="1"/>
</dbReference>
<dbReference type="PANTHER" id="PTHR30290:SF10">
    <property type="entry name" value="PERIPLASMIC OLIGOPEPTIDE-BINDING PROTEIN-RELATED"/>
    <property type="match status" value="1"/>
</dbReference>
<accession>A0A1M6B5I7</accession>
<evidence type="ECO:0000259" key="6">
    <source>
        <dbReference type="Pfam" id="PF00496"/>
    </source>
</evidence>
<keyword evidence="3" id="KW-0813">Transport</keyword>
<dbReference type="OrthoDB" id="9801912at2"/>
<dbReference type="PIRSF" id="PIRSF002741">
    <property type="entry name" value="MppA"/>
    <property type="match status" value="1"/>
</dbReference>
<name>A0A1M6B5I7_9FIRM</name>
<dbReference type="InterPro" id="IPR000914">
    <property type="entry name" value="SBP_5_dom"/>
</dbReference>
<dbReference type="Gene3D" id="3.40.190.10">
    <property type="entry name" value="Periplasmic binding protein-like II"/>
    <property type="match status" value="1"/>
</dbReference>
<dbReference type="GO" id="GO:0043190">
    <property type="term" value="C:ATP-binding cassette (ABC) transporter complex"/>
    <property type="evidence" value="ECO:0007669"/>
    <property type="project" value="InterPro"/>
</dbReference>
<dbReference type="GO" id="GO:1904680">
    <property type="term" value="F:peptide transmembrane transporter activity"/>
    <property type="evidence" value="ECO:0007669"/>
    <property type="project" value="TreeGrafter"/>
</dbReference>
<organism evidence="7 8">
    <name type="scientific">Lutispora thermophila DSM 19022</name>
    <dbReference type="NCBI Taxonomy" id="1122184"/>
    <lineage>
        <taxon>Bacteria</taxon>
        <taxon>Bacillati</taxon>
        <taxon>Bacillota</taxon>
        <taxon>Clostridia</taxon>
        <taxon>Lutisporales</taxon>
        <taxon>Lutisporaceae</taxon>
        <taxon>Lutispora</taxon>
    </lineage>
</organism>
<protein>
    <submittedName>
        <fullName evidence="7">Oligopeptide transport system substrate-binding protein</fullName>
    </submittedName>
</protein>
<reference evidence="7 8" key="1">
    <citation type="submission" date="2016-11" db="EMBL/GenBank/DDBJ databases">
        <authorList>
            <person name="Jaros S."/>
            <person name="Januszkiewicz K."/>
            <person name="Wedrychowicz H."/>
        </authorList>
    </citation>
    <scope>NUCLEOTIDE SEQUENCE [LARGE SCALE GENOMIC DNA]</scope>
    <source>
        <strain evidence="7 8">DSM 19022</strain>
    </source>
</reference>
<gene>
    <name evidence="7" type="ORF">SAMN02745176_00281</name>
</gene>
<dbReference type="Gene3D" id="3.10.105.10">
    <property type="entry name" value="Dipeptide-binding Protein, Domain 3"/>
    <property type="match status" value="1"/>
</dbReference>
<evidence type="ECO:0000313" key="8">
    <source>
        <dbReference type="Proteomes" id="UP000184442"/>
    </source>
</evidence>
<dbReference type="CDD" id="cd08504">
    <property type="entry name" value="PBP2_OppA"/>
    <property type="match status" value="1"/>
</dbReference>
<dbReference type="FunFam" id="3.90.76.10:FF:000001">
    <property type="entry name" value="Oligopeptide ABC transporter substrate-binding protein"/>
    <property type="match status" value="1"/>
</dbReference>
<feature type="signal peptide" evidence="5">
    <location>
        <begin position="1"/>
        <end position="21"/>
    </location>
</feature>
<dbReference type="InterPro" id="IPR030678">
    <property type="entry name" value="Peptide/Ni-bd"/>
</dbReference>
<dbReference type="GO" id="GO:0030313">
    <property type="term" value="C:cell envelope"/>
    <property type="evidence" value="ECO:0007669"/>
    <property type="project" value="UniProtKB-SubCell"/>
</dbReference>
<comment type="similarity">
    <text evidence="2">Belongs to the bacterial solute-binding protein 5 family.</text>
</comment>
<comment type="subcellular location">
    <subcellularLocation>
        <location evidence="1">Cell envelope</location>
    </subcellularLocation>
</comment>
<dbReference type="Proteomes" id="UP000184442">
    <property type="component" value="Unassembled WGS sequence"/>
</dbReference>
<evidence type="ECO:0000256" key="3">
    <source>
        <dbReference type="ARBA" id="ARBA00022448"/>
    </source>
</evidence>
<sequence length="564" mass="63637">MKAKKYLSLFITLILVVTWLAGCGGQNGQKDGQANQEVAKVETGIDSEQYFNGYLVAEPSTLDPSKGADNYSNTVLNNVLEPLTRLEEDGSLNNVLTPAGAESWNISDDGTVWTFHLRDNKWSDGEPVTAHDYEYGIKRSLDPATGSPYAYLLMPIKNASDVNSGKLPVDELGVKAIDDKTLEIKLEYPTPYFGELTYQRVMMPQRKDIVEKYGDTYGTEPNTIVYNGPFILNEWIHNSELKFTKNPNYWDTSNVKLESISMKIIAEENAIYNSLSNGSIDSAGVGSPEWIERFSAEENLKHIETIEPSTYYLFFNTNDKVFKNANIRKAFSLAIDRQELSNVIFHGINAPAYGWVPPSISLGNDEYRSMVKEPLLLLAEENPDSKKLLIKGLEELGMDTDPKNLTVKISLGGTDQWFRTYGEYLQQMYNRNLGVNITIEQLEWPIFNSNVMKGEFQIGYMGWGAEYNDPASMLSLLKSDSNAIATGWKNEKYDKLIDLAAAEMDEQKRLEYYKEAEHILLYEESVVAPSVYPKSNTFRYKYINGLGVTPFGTSGWKYGYTQGR</sequence>
<dbReference type="STRING" id="1122184.SAMN02745176_00281"/>
<dbReference type="GO" id="GO:0015833">
    <property type="term" value="P:peptide transport"/>
    <property type="evidence" value="ECO:0007669"/>
    <property type="project" value="TreeGrafter"/>
</dbReference>
<feature type="domain" description="Solute-binding protein family 5" evidence="6">
    <location>
        <begin position="96"/>
        <end position="482"/>
    </location>
</feature>